<feature type="transmembrane region" description="Helical" evidence="1">
    <location>
        <begin position="12"/>
        <end position="29"/>
    </location>
</feature>
<name>A0AAJ6TU20_POPEU</name>
<reference evidence="3" key="1">
    <citation type="submission" date="2025-08" db="UniProtKB">
        <authorList>
            <consortium name="RefSeq"/>
        </authorList>
    </citation>
    <scope>IDENTIFICATION</scope>
</reference>
<evidence type="ECO:0000256" key="1">
    <source>
        <dbReference type="SAM" id="Phobius"/>
    </source>
</evidence>
<dbReference type="KEGG" id="peu:105120606"/>
<evidence type="ECO:0000313" key="2">
    <source>
        <dbReference type="Proteomes" id="UP000694918"/>
    </source>
</evidence>
<dbReference type="RefSeq" id="XP_011017170.1">
    <property type="nucleotide sequence ID" value="XM_011018868.1"/>
</dbReference>
<sequence length="122" mass="13320">MDRRVLDDQLLLIGRSFFFLGGCLALYYFKGTPLILLRSWCEIGLVFLREAFPTITLNSSTVNFFPNCSSLEIYFSGCCLSSIACCLTGLVCLCVGALGDLLGTILPVVVGANPRNVKDLLQ</sequence>
<keyword evidence="1" id="KW-0472">Membrane</keyword>
<proteinExistence type="predicted"/>
<organism evidence="2 3">
    <name type="scientific">Populus euphratica</name>
    <name type="common">Euphrates poplar</name>
    <dbReference type="NCBI Taxonomy" id="75702"/>
    <lineage>
        <taxon>Eukaryota</taxon>
        <taxon>Viridiplantae</taxon>
        <taxon>Streptophyta</taxon>
        <taxon>Embryophyta</taxon>
        <taxon>Tracheophyta</taxon>
        <taxon>Spermatophyta</taxon>
        <taxon>Magnoliopsida</taxon>
        <taxon>eudicotyledons</taxon>
        <taxon>Gunneridae</taxon>
        <taxon>Pentapetalae</taxon>
        <taxon>rosids</taxon>
        <taxon>fabids</taxon>
        <taxon>Malpighiales</taxon>
        <taxon>Salicaceae</taxon>
        <taxon>Saliceae</taxon>
        <taxon>Populus</taxon>
    </lineage>
</organism>
<accession>A0AAJ6TU20</accession>
<gene>
    <name evidence="3" type="primary">LOC105120606</name>
</gene>
<keyword evidence="1" id="KW-1133">Transmembrane helix</keyword>
<keyword evidence="1" id="KW-0812">Transmembrane</keyword>
<dbReference type="Proteomes" id="UP000694918">
    <property type="component" value="Unplaced"/>
</dbReference>
<feature type="transmembrane region" description="Helical" evidence="1">
    <location>
        <begin position="73"/>
        <end position="98"/>
    </location>
</feature>
<protein>
    <submittedName>
        <fullName evidence="3">Uncharacterized protein LOC105120606</fullName>
    </submittedName>
</protein>
<dbReference type="GeneID" id="105120606"/>
<dbReference type="AlphaFoldDB" id="A0AAJ6TU20"/>
<keyword evidence="2" id="KW-1185">Reference proteome</keyword>
<evidence type="ECO:0000313" key="3">
    <source>
        <dbReference type="RefSeq" id="XP_011017170.1"/>
    </source>
</evidence>